<feature type="domain" description="PPM-type phosphatase" evidence="2">
    <location>
        <begin position="2"/>
        <end position="182"/>
    </location>
</feature>
<organism evidence="3 4">
    <name type="scientific">Streptomyces hyderabadensis</name>
    <dbReference type="NCBI Taxonomy" id="598549"/>
    <lineage>
        <taxon>Bacteria</taxon>
        <taxon>Bacillati</taxon>
        <taxon>Actinomycetota</taxon>
        <taxon>Actinomycetes</taxon>
        <taxon>Kitasatosporales</taxon>
        <taxon>Streptomycetaceae</taxon>
        <taxon>Streptomyces</taxon>
    </lineage>
</organism>
<accession>A0ABP9HSJ4</accession>
<comment type="caution">
    <text evidence="3">The sequence shown here is derived from an EMBL/GenBank/DDBJ whole genome shotgun (WGS) entry which is preliminary data.</text>
</comment>
<dbReference type="InterPro" id="IPR036457">
    <property type="entry name" value="PPM-type-like_dom_sf"/>
</dbReference>
<reference evidence="4" key="1">
    <citation type="journal article" date="2019" name="Int. J. Syst. Evol. Microbiol.">
        <title>The Global Catalogue of Microorganisms (GCM) 10K type strain sequencing project: providing services to taxonomists for standard genome sequencing and annotation.</title>
        <authorList>
            <consortium name="The Broad Institute Genomics Platform"/>
            <consortium name="The Broad Institute Genome Sequencing Center for Infectious Disease"/>
            <person name="Wu L."/>
            <person name="Ma J."/>
        </authorList>
    </citation>
    <scope>NUCLEOTIDE SEQUENCE [LARGE SCALE GENOMIC DNA]</scope>
    <source>
        <strain evidence="4">JCM 17657</strain>
    </source>
</reference>
<evidence type="ECO:0000259" key="2">
    <source>
        <dbReference type="SMART" id="SM00331"/>
    </source>
</evidence>
<proteinExistence type="predicted"/>
<evidence type="ECO:0000256" key="1">
    <source>
        <dbReference type="ARBA" id="ARBA00022801"/>
    </source>
</evidence>
<dbReference type="RefSeq" id="WP_372481062.1">
    <property type="nucleotide sequence ID" value="NZ_BAABIV010000003.1"/>
</dbReference>
<dbReference type="PANTHER" id="PTHR43156:SF2">
    <property type="entry name" value="STAGE II SPORULATION PROTEIN E"/>
    <property type="match status" value="1"/>
</dbReference>
<evidence type="ECO:0000313" key="3">
    <source>
        <dbReference type="EMBL" id="GAA4976974.1"/>
    </source>
</evidence>
<gene>
    <name evidence="3" type="ORF">GCM10023257_12660</name>
</gene>
<dbReference type="Pfam" id="PF07228">
    <property type="entry name" value="SpoIIE"/>
    <property type="match status" value="2"/>
</dbReference>
<keyword evidence="1" id="KW-0378">Hydrolase</keyword>
<keyword evidence="4" id="KW-1185">Reference proteome</keyword>
<protein>
    <recommendedName>
        <fullName evidence="2">PPM-type phosphatase domain-containing protein</fullName>
    </recommendedName>
</protein>
<dbReference type="SUPFAM" id="SSF81606">
    <property type="entry name" value="PP2C-like"/>
    <property type="match status" value="1"/>
</dbReference>
<dbReference type="SMART" id="SM00331">
    <property type="entry name" value="PP2C_SIG"/>
    <property type="match status" value="1"/>
</dbReference>
<dbReference type="InterPro" id="IPR001932">
    <property type="entry name" value="PPM-type_phosphatase-like_dom"/>
</dbReference>
<dbReference type="Proteomes" id="UP001500610">
    <property type="component" value="Unassembled WGS sequence"/>
</dbReference>
<dbReference type="EMBL" id="BAABIV010000003">
    <property type="protein sequence ID" value="GAA4976974.1"/>
    <property type="molecule type" value="Genomic_DNA"/>
</dbReference>
<name>A0ABP9HSJ4_9ACTN</name>
<evidence type="ECO:0000313" key="4">
    <source>
        <dbReference type="Proteomes" id="UP001500610"/>
    </source>
</evidence>
<sequence length="187" mass="19528">MPAPDASQVGGDWCDAFVLPDGATALVIGDVAGHDLDAAADMAQLRKCCAPTPSPSRKPPSKIVEWLDQATMQMSGPAMATLVLARLTHVASLGAHGILLGTGLREPRPDVSLLLPPGATLLLYTDGLIEEPGASLDDGLDRLSRHAAALSHQSLDTFTDKLLARARPAANEDDIALLALRTQGRGK</sequence>
<dbReference type="InterPro" id="IPR052016">
    <property type="entry name" value="Bact_Sigma-Reg"/>
</dbReference>
<dbReference type="PANTHER" id="PTHR43156">
    <property type="entry name" value="STAGE II SPORULATION PROTEIN E-RELATED"/>
    <property type="match status" value="1"/>
</dbReference>
<dbReference type="Gene3D" id="3.60.40.10">
    <property type="entry name" value="PPM-type phosphatase domain"/>
    <property type="match status" value="2"/>
</dbReference>